<keyword evidence="5" id="KW-0106">Calcium</keyword>
<comment type="similarity">
    <text evidence="2">Belongs to the CSC1 (TC 1.A.17) family.</text>
</comment>
<feature type="compositionally biased region" description="Polar residues" evidence="10">
    <location>
        <begin position="730"/>
        <end position="739"/>
    </location>
</feature>
<dbReference type="InterPro" id="IPR032880">
    <property type="entry name" value="CSC1/OSCA1-like_N"/>
</dbReference>
<sequence>MDFSSFLTSLGTSFVIFLVLMCLFTWLSRRPGNDVIYYPNRMLKGLDPHEGTRVTRNPLDWIREAFSSTESDVIRMSGVDSAVYFVFLTTGIVRLHDSTITLFHAALGIFVLGGIVLLPILLPVAATSQGALKANDTISEGSFNDLDKLAMGNIPERSPRLWAFMAATYWVSFVAYCLLWKAYRHVSDIRATALMSAEVKNEQFAILVRDIPPVPNGLTRKEQVDSYFKTIYPETFYRSMVVTDNKKVNKIYKKLEGYKKKLARAEVIYAESKTTGSPEGTRPTAKTGFLGLFGKKVDALEYYDGKIQEFIPKLETEQKVTLKDKQLRSALVFFNDRRAAAAASQSLHPTMVDTWTVLDAPEPRQLIWSNLPKNFYSRQLRQHLIYFLVFLTILFYLIPIGFVSALTTLANLRRTLPFLKVIVDKPALKTVLGAFLPQLALIIFLALLPKFLLFLSKAEGIPSVSHVQRAASGKYFYFAVLNVFIGVTISSSLFTELKAIGKKPRSIIDVLANNLPKSATFFLTFVALRSFVGYGLELSRIVPLIIFHLKRKYLCKTEAEVREAWAPGDLGYATRVPGDLLIATIVLCYSVIAPIIIPFGVVYFGLAWLVFRNQVLKVYLPSYETYGRMWPHIHNRIVAALFLFQVTMFGYFGTKRFYYAPLIIPLMILSLIFAYVCAKKYYRFFRFPALEVASHELKEPLNLELVFRSFIPPSLSSDKADEDQFEDALSQVSRSGSTL</sequence>
<dbReference type="GO" id="GO:0005886">
    <property type="term" value="C:plasma membrane"/>
    <property type="evidence" value="ECO:0007669"/>
    <property type="project" value="TreeGrafter"/>
</dbReference>
<feature type="domain" description="CSC1/OSCA1-like 7TM region" evidence="12">
    <location>
        <begin position="382"/>
        <end position="652"/>
    </location>
</feature>
<evidence type="ECO:0000313" key="15">
    <source>
        <dbReference type="EMBL" id="KZV24332.1"/>
    </source>
</evidence>
<keyword evidence="4 11" id="KW-0812">Transmembrane</keyword>
<evidence type="ECO:0000256" key="11">
    <source>
        <dbReference type="SAM" id="Phobius"/>
    </source>
</evidence>
<dbReference type="InterPro" id="IPR045122">
    <property type="entry name" value="Csc1-like"/>
</dbReference>
<evidence type="ECO:0000256" key="3">
    <source>
        <dbReference type="ARBA" id="ARBA00022448"/>
    </source>
</evidence>
<dbReference type="GO" id="GO:0005227">
    <property type="term" value="F:calcium-activated cation channel activity"/>
    <property type="evidence" value="ECO:0007669"/>
    <property type="project" value="InterPro"/>
</dbReference>
<evidence type="ECO:0000256" key="4">
    <source>
        <dbReference type="ARBA" id="ARBA00022692"/>
    </source>
</evidence>
<evidence type="ECO:0000256" key="1">
    <source>
        <dbReference type="ARBA" id="ARBA00004141"/>
    </source>
</evidence>
<feature type="transmembrane region" description="Helical" evidence="11">
    <location>
        <begin position="632"/>
        <end position="652"/>
    </location>
</feature>
<evidence type="ECO:0000256" key="2">
    <source>
        <dbReference type="ARBA" id="ARBA00007779"/>
    </source>
</evidence>
<evidence type="ECO:0000256" key="7">
    <source>
        <dbReference type="ARBA" id="ARBA00023065"/>
    </source>
</evidence>
<feature type="transmembrane region" description="Helical" evidence="11">
    <location>
        <begin position="475"/>
        <end position="494"/>
    </location>
</feature>
<evidence type="ECO:0000259" key="13">
    <source>
        <dbReference type="Pfam" id="PF13967"/>
    </source>
</evidence>
<feature type="transmembrane region" description="Helical" evidence="11">
    <location>
        <begin position="161"/>
        <end position="180"/>
    </location>
</feature>
<proteinExistence type="inferred from homology"/>
<feature type="transmembrane region" description="Helical" evidence="11">
    <location>
        <begin position="430"/>
        <end position="455"/>
    </location>
</feature>
<feature type="transmembrane region" description="Helical" evidence="11">
    <location>
        <begin position="580"/>
        <end position="611"/>
    </location>
</feature>
<keyword evidence="8 11" id="KW-0472">Membrane</keyword>
<dbReference type="InterPro" id="IPR003864">
    <property type="entry name" value="CSC1/OSCA1-like_7TM"/>
</dbReference>
<feature type="region of interest" description="Disordered" evidence="10">
    <location>
        <begin position="717"/>
        <end position="739"/>
    </location>
</feature>
<feature type="domain" description="CSC1/OSCA1-like N-terminal transmembrane" evidence="13">
    <location>
        <begin position="5"/>
        <end position="181"/>
    </location>
</feature>
<dbReference type="InterPro" id="IPR027815">
    <property type="entry name" value="CSC1/OSCA1-like_cyt"/>
</dbReference>
<feature type="transmembrane region" description="Helical" evidence="11">
    <location>
        <begin position="102"/>
        <end position="122"/>
    </location>
</feature>
<evidence type="ECO:0000259" key="12">
    <source>
        <dbReference type="Pfam" id="PF02714"/>
    </source>
</evidence>
<dbReference type="EMBL" id="KV012839">
    <property type="protein sequence ID" value="KZV24332.1"/>
    <property type="molecule type" value="Genomic_DNA"/>
</dbReference>
<protein>
    <recommendedName>
        <fullName evidence="17">CSC1-like protein ERD4</fullName>
    </recommendedName>
</protein>
<keyword evidence="6 11" id="KW-1133">Transmembrane helix</keyword>
<dbReference type="Pfam" id="PF14703">
    <property type="entry name" value="PHM7_cyt"/>
    <property type="match status" value="1"/>
</dbReference>
<dbReference type="AlphaFoldDB" id="A0A2Z7AYK3"/>
<dbReference type="PANTHER" id="PTHR13018">
    <property type="entry name" value="PROBABLE MEMBRANE PROTEIN DUF221-RELATED"/>
    <property type="match status" value="1"/>
</dbReference>
<gene>
    <name evidence="15" type="ORF">F511_01814</name>
</gene>
<dbReference type="Proteomes" id="UP000250235">
    <property type="component" value="Unassembled WGS sequence"/>
</dbReference>
<keyword evidence="9" id="KW-0407">Ion channel</keyword>
<comment type="subcellular location">
    <subcellularLocation>
        <location evidence="1">Membrane</location>
        <topology evidence="1">Multi-pass membrane protein</topology>
    </subcellularLocation>
</comment>
<evidence type="ECO:0000313" key="16">
    <source>
        <dbReference type="Proteomes" id="UP000250235"/>
    </source>
</evidence>
<keyword evidence="3" id="KW-0813">Transport</keyword>
<evidence type="ECO:0000256" key="10">
    <source>
        <dbReference type="SAM" id="MobiDB-lite"/>
    </source>
</evidence>
<dbReference type="OrthoDB" id="1689567at2759"/>
<accession>A0A2Z7AYK3</accession>
<evidence type="ECO:0000256" key="5">
    <source>
        <dbReference type="ARBA" id="ARBA00022837"/>
    </source>
</evidence>
<evidence type="ECO:0000259" key="14">
    <source>
        <dbReference type="Pfam" id="PF14703"/>
    </source>
</evidence>
<reference evidence="15 16" key="1">
    <citation type="journal article" date="2015" name="Proc. Natl. Acad. Sci. U.S.A.">
        <title>The resurrection genome of Boea hygrometrica: A blueprint for survival of dehydration.</title>
        <authorList>
            <person name="Xiao L."/>
            <person name="Yang G."/>
            <person name="Zhang L."/>
            <person name="Yang X."/>
            <person name="Zhao S."/>
            <person name="Ji Z."/>
            <person name="Zhou Q."/>
            <person name="Hu M."/>
            <person name="Wang Y."/>
            <person name="Chen M."/>
            <person name="Xu Y."/>
            <person name="Jin H."/>
            <person name="Xiao X."/>
            <person name="Hu G."/>
            <person name="Bao F."/>
            <person name="Hu Y."/>
            <person name="Wan P."/>
            <person name="Li L."/>
            <person name="Deng X."/>
            <person name="Kuang T."/>
            <person name="Xiang C."/>
            <person name="Zhu J.K."/>
            <person name="Oliver M.J."/>
            <person name="He Y."/>
        </authorList>
    </citation>
    <scope>NUCLEOTIDE SEQUENCE [LARGE SCALE GENOMIC DNA]</scope>
    <source>
        <strain evidence="16">cv. XS01</strain>
    </source>
</reference>
<feature type="transmembrane region" description="Helical" evidence="11">
    <location>
        <begin position="658"/>
        <end position="678"/>
    </location>
</feature>
<keyword evidence="7" id="KW-0406">Ion transport</keyword>
<evidence type="ECO:0008006" key="17">
    <source>
        <dbReference type="Google" id="ProtNLM"/>
    </source>
</evidence>
<evidence type="ECO:0000256" key="6">
    <source>
        <dbReference type="ARBA" id="ARBA00022989"/>
    </source>
</evidence>
<feature type="domain" description="CSC1/OSCA1-like cytosolic" evidence="14">
    <location>
        <begin position="203"/>
        <end position="370"/>
    </location>
</feature>
<evidence type="ECO:0000256" key="8">
    <source>
        <dbReference type="ARBA" id="ARBA00023136"/>
    </source>
</evidence>
<keyword evidence="16" id="KW-1185">Reference proteome</keyword>
<evidence type="ECO:0000256" key="9">
    <source>
        <dbReference type="ARBA" id="ARBA00023303"/>
    </source>
</evidence>
<dbReference type="Pfam" id="PF13967">
    <property type="entry name" value="RSN1_TM"/>
    <property type="match status" value="1"/>
</dbReference>
<organism evidence="15 16">
    <name type="scientific">Dorcoceras hygrometricum</name>
    <dbReference type="NCBI Taxonomy" id="472368"/>
    <lineage>
        <taxon>Eukaryota</taxon>
        <taxon>Viridiplantae</taxon>
        <taxon>Streptophyta</taxon>
        <taxon>Embryophyta</taxon>
        <taxon>Tracheophyta</taxon>
        <taxon>Spermatophyta</taxon>
        <taxon>Magnoliopsida</taxon>
        <taxon>eudicotyledons</taxon>
        <taxon>Gunneridae</taxon>
        <taxon>Pentapetalae</taxon>
        <taxon>asterids</taxon>
        <taxon>lamiids</taxon>
        <taxon>Lamiales</taxon>
        <taxon>Gesneriaceae</taxon>
        <taxon>Didymocarpoideae</taxon>
        <taxon>Trichosporeae</taxon>
        <taxon>Loxocarpinae</taxon>
        <taxon>Dorcoceras</taxon>
    </lineage>
</organism>
<feature type="transmembrane region" description="Helical" evidence="11">
    <location>
        <begin position="6"/>
        <end position="27"/>
    </location>
</feature>
<dbReference type="PANTHER" id="PTHR13018:SF100">
    <property type="entry name" value="CSC1-LIKE PROTEIN ERD4"/>
    <property type="match status" value="1"/>
</dbReference>
<dbReference type="Pfam" id="PF02714">
    <property type="entry name" value="RSN1_7TM"/>
    <property type="match status" value="1"/>
</dbReference>
<feature type="transmembrane region" description="Helical" evidence="11">
    <location>
        <begin position="384"/>
        <end position="410"/>
    </location>
</feature>
<name>A0A2Z7AYK3_9LAMI</name>